<comment type="caution">
    <text evidence="4">The sequence shown here is derived from an EMBL/GenBank/DDBJ whole genome shotgun (WGS) entry which is preliminary data.</text>
</comment>
<dbReference type="PRINTS" id="PR00080">
    <property type="entry name" value="SDRFAMILY"/>
</dbReference>
<dbReference type="SUPFAM" id="SSF51735">
    <property type="entry name" value="NAD(P)-binding Rossmann-fold domains"/>
    <property type="match status" value="1"/>
</dbReference>
<dbReference type="Pfam" id="PF00106">
    <property type="entry name" value="adh_short"/>
    <property type="match status" value="1"/>
</dbReference>
<gene>
    <name evidence="4" type="ORF">CSOL1703_00012713</name>
</gene>
<keyword evidence="5" id="KW-1185">Reference proteome</keyword>
<evidence type="ECO:0000256" key="3">
    <source>
        <dbReference type="RuleBase" id="RU000363"/>
    </source>
</evidence>
<dbReference type="OrthoDB" id="191139at2759"/>
<protein>
    <submittedName>
        <fullName evidence="4">Uncharacterized protein</fullName>
    </submittedName>
</protein>
<proteinExistence type="inferred from homology"/>
<comment type="similarity">
    <text evidence="1 3">Belongs to the short-chain dehydrogenases/reductases (SDR) family.</text>
</comment>
<accession>A0A9N9YZW0</accession>
<dbReference type="PANTHER" id="PTHR24320">
    <property type="entry name" value="RETINOL DEHYDROGENASE"/>
    <property type="match status" value="1"/>
</dbReference>
<evidence type="ECO:0000313" key="4">
    <source>
        <dbReference type="EMBL" id="CAH0046481.1"/>
    </source>
</evidence>
<evidence type="ECO:0000256" key="2">
    <source>
        <dbReference type="ARBA" id="ARBA00023002"/>
    </source>
</evidence>
<keyword evidence="2" id="KW-0560">Oxidoreductase</keyword>
<dbReference type="InterPro" id="IPR002347">
    <property type="entry name" value="SDR_fam"/>
</dbReference>
<dbReference type="GO" id="GO:0016491">
    <property type="term" value="F:oxidoreductase activity"/>
    <property type="evidence" value="ECO:0007669"/>
    <property type="project" value="UniProtKB-KW"/>
</dbReference>
<name>A0A9N9YZW0_9HYPO</name>
<dbReference type="EMBL" id="CABFOC020000015">
    <property type="protein sequence ID" value="CAH0046481.1"/>
    <property type="molecule type" value="Genomic_DNA"/>
</dbReference>
<reference evidence="5" key="1">
    <citation type="submission" date="2019-06" db="EMBL/GenBank/DDBJ databases">
        <authorList>
            <person name="Broberg M."/>
        </authorList>
    </citation>
    <scope>NUCLEOTIDE SEQUENCE [LARGE SCALE GENOMIC DNA]</scope>
</reference>
<dbReference type="AlphaFoldDB" id="A0A9N9YZW0"/>
<dbReference type="PANTHER" id="PTHR24320:SF283">
    <property type="entry name" value="RETINOL DEHYDROGENASE 11"/>
    <property type="match status" value="1"/>
</dbReference>
<dbReference type="Proteomes" id="UP000775872">
    <property type="component" value="Unassembled WGS sequence"/>
</dbReference>
<sequence length="336" mass="36023">MTSLEWGFNTTGLSVVQAYADRVNGKTILITGPSPGGIGAKIASDLCQGASPARIILAGRNISKIEPLAAELRQVKPSVSVDIVSLDLGSLASVRQAAKEVTQLTDRLDYLFNNAGIMATKEFAKSVDGIEVQFAVNHIGHFLLTGLLLPLIKQAAATAAAAGDLTLPTRVINLSSNGYIFEGIRSDYNFQDGKEYDPWRGYGQAKSANIIFARSLANKLRHLNATSFSVTPGLVLETNLQDTVDRDVWGSVGSAYDKAWEGRDKPPFEEQKPLACGTSTPLRAALDPALASTPGEYLMDCQIVPDGAKLDHIIGDQVGDKLWALSEEIVKQKVLV</sequence>
<evidence type="ECO:0000256" key="1">
    <source>
        <dbReference type="ARBA" id="ARBA00006484"/>
    </source>
</evidence>
<evidence type="ECO:0000313" key="5">
    <source>
        <dbReference type="Proteomes" id="UP000775872"/>
    </source>
</evidence>
<reference evidence="4 5" key="2">
    <citation type="submission" date="2021-10" db="EMBL/GenBank/DDBJ databases">
        <authorList>
            <person name="Piombo E."/>
        </authorList>
    </citation>
    <scope>NUCLEOTIDE SEQUENCE [LARGE SCALE GENOMIC DNA]</scope>
</reference>
<dbReference type="Gene3D" id="3.40.50.720">
    <property type="entry name" value="NAD(P)-binding Rossmann-like Domain"/>
    <property type="match status" value="1"/>
</dbReference>
<dbReference type="PRINTS" id="PR00081">
    <property type="entry name" value="GDHRDH"/>
</dbReference>
<organism evidence="4 5">
    <name type="scientific">Clonostachys solani</name>
    <dbReference type="NCBI Taxonomy" id="160281"/>
    <lineage>
        <taxon>Eukaryota</taxon>
        <taxon>Fungi</taxon>
        <taxon>Dikarya</taxon>
        <taxon>Ascomycota</taxon>
        <taxon>Pezizomycotina</taxon>
        <taxon>Sordariomycetes</taxon>
        <taxon>Hypocreomycetidae</taxon>
        <taxon>Hypocreales</taxon>
        <taxon>Bionectriaceae</taxon>
        <taxon>Clonostachys</taxon>
    </lineage>
</organism>
<dbReference type="InterPro" id="IPR036291">
    <property type="entry name" value="NAD(P)-bd_dom_sf"/>
</dbReference>